<protein>
    <recommendedName>
        <fullName evidence="8">DoxX family protein</fullName>
    </recommendedName>
</protein>
<keyword evidence="2 5" id="KW-0812">Transmembrane</keyword>
<evidence type="ECO:0000313" key="6">
    <source>
        <dbReference type="EMBL" id="OIJ23945.1"/>
    </source>
</evidence>
<keyword evidence="3 5" id="KW-1133">Transmembrane helix</keyword>
<gene>
    <name evidence="6" type="ORF">UG56_025395</name>
</gene>
<dbReference type="STRING" id="1844.UG56_025395"/>
<dbReference type="AlphaFoldDB" id="A0A1J4N0M8"/>
<dbReference type="Pfam" id="PF13564">
    <property type="entry name" value="DoxX_2"/>
    <property type="match status" value="1"/>
</dbReference>
<comment type="caution">
    <text evidence="6">The sequence shown here is derived from an EMBL/GenBank/DDBJ whole genome shotgun (WGS) entry which is preliminary data.</text>
</comment>
<keyword evidence="7" id="KW-1185">Reference proteome</keyword>
<feature type="transmembrane region" description="Helical" evidence="5">
    <location>
        <begin position="6"/>
        <end position="25"/>
    </location>
</feature>
<evidence type="ECO:0008006" key="8">
    <source>
        <dbReference type="Google" id="ProtNLM"/>
    </source>
</evidence>
<comment type="subcellular location">
    <subcellularLocation>
        <location evidence="1">Membrane</location>
        <topology evidence="1">Multi-pass membrane protein</topology>
    </subcellularLocation>
</comment>
<organism evidence="6 7">
    <name type="scientific">Nocardioides luteus</name>
    <dbReference type="NCBI Taxonomy" id="1844"/>
    <lineage>
        <taxon>Bacteria</taxon>
        <taxon>Bacillati</taxon>
        <taxon>Actinomycetota</taxon>
        <taxon>Actinomycetes</taxon>
        <taxon>Propionibacteriales</taxon>
        <taxon>Nocardioidaceae</taxon>
        <taxon>Nocardioides</taxon>
    </lineage>
</organism>
<proteinExistence type="predicted"/>
<sequence>MVVAYWVVAGLLAVFYLYSGGMKILRSQEQLAPMMAWAGTAIPMPGVRAIGVVEMAGALGLVLPPLTGIAPALAIWAAGGLALVQVLATAFHLSRGERKDLWLNGVLIVVALVALLLATRS</sequence>
<evidence type="ECO:0000256" key="1">
    <source>
        <dbReference type="ARBA" id="ARBA00004141"/>
    </source>
</evidence>
<feature type="transmembrane region" description="Helical" evidence="5">
    <location>
        <begin position="73"/>
        <end position="94"/>
    </location>
</feature>
<dbReference type="GO" id="GO:0016020">
    <property type="term" value="C:membrane"/>
    <property type="evidence" value="ECO:0007669"/>
    <property type="project" value="UniProtKB-SubCell"/>
</dbReference>
<evidence type="ECO:0000256" key="2">
    <source>
        <dbReference type="ARBA" id="ARBA00022692"/>
    </source>
</evidence>
<name>A0A1J4N0M8_9ACTN</name>
<evidence type="ECO:0000256" key="3">
    <source>
        <dbReference type="ARBA" id="ARBA00022989"/>
    </source>
</evidence>
<evidence type="ECO:0000256" key="4">
    <source>
        <dbReference type="ARBA" id="ARBA00023136"/>
    </source>
</evidence>
<dbReference type="Proteomes" id="UP000033772">
    <property type="component" value="Unassembled WGS sequence"/>
</dbReference>
<dbReference type="EMBL" id="JZDQ02000050">
    <property type="protein sequence ID" value="OIJ23945.1"/>
    <property type="molecule type" value="Genomic_DNA"/>
</dbReference>
<dbReference type="OrthoDB" id="3790625at2"/>
<feature type="transmembrane region" description="Helical" evidence="5">
    <location>
        <begin position="46"/>
        <end position="67"/>
    </location>
</feature>
<dbReference type="RefSeq" id="WP_045548151.1">
    <property type="nucleotide sequence ID" value="NZ_JZDQ02000050.1"/>
</dbReference>
<accession>A0A1J4N0M8</accession>
<feature type="transmembrane region" description="Helical" evidence="5">
    <location>
        <begin position="101"/>
        <end position="119"/>
    </location>
</feature>
<dbReference type="InterPro" id="IPR032808">
    <property type="entry name" value="DoxX"/>
</dbReference>
<reference evidence="6" key="1">
    <citation type="submission" date="2016-10" db="EMBL/GenBank/DDBJ databases">
        <title>Draft Genome Sequence of Nocardioides luteus Strain BAFB, an Alkane-Degrading Bacterium Isolated from JP-7 Polluted Soil.</title>
        <authorList>
            <person name="Brown L."/>
            <person name="Ruiz O.N."/>
            <person name="Gunasekera T."/>
        </authorList>
    </citation>
    <scope>NUCLEOTIDE SEQUENCE [LARGE SCALE GENOMIC DNA]</scope>
    <source>
        <strain evidence="6">BAFB</strain>
    </source>
</reference>
<evidence type="ECO:0000256" key="5">
    <source>
        <dbReference type="SAM" id="Phobius"/>
    </source>
</evidence>
<keyword evidence="4 5" id="KW-0472">Membrane</keyword>
<evidence type="ECO:0000313" key="7">
    <source>
        <dbReference type="Proteomes" id="UP000033772"/>
    </source>
</evidence>